<keyword evidence="2" id="KW-0645">Protease</keyword>
<reference evidence="2 3" key="1">
    <citation type="journal article" date="2021" name="Elife">
        <title>Chloroplast acquisition without the gene transfer in kleptoplastic sea slugs, Plakobranchus ocellatus.</title>
        <authorList>
            <person name="Maeda T."/>
            <person name="Takahashi S."/>
            <person name="Yoshida T."/>
            <person name="Shimamura S."/>
            <person name="Takaki Y."/>
            <person name="Nagai Y."/>
            <person name="Toyoda A."/>
            <person name="Suzuki Y."/>
            <person name="Arimoto A."/>
            <person name="Ishii H."/>
            <person name="Satoh N."/>
            <person name="Nishiyama T."/>
            <person name="Hasebe M."/>
            <person name="Maruyama T."/>
            <person name="Minagawa J."/>
            <person name="Obokata J."/>
            <person name="Shigenobu S."/>
        </authorList>
    </citation>
    <scope>NUCLEOTIDE SEQUENCE [LARGE SCALE GENOMIC DNA]</scope>
</reference>
<dbReference type="Gene3D" id="3.40.390.10">
    <property type="entry name" value="Collagenase (Catalytic Domain)"/>
    <property type="match status" value="1"/>
</dbReference>
<dbReference type="AlphaFoldDB" id="A0AAV4EIC9"/>
<accession>A0AAV4EIC9</accession>
<protein>
    <submittedName>
        <fullName evidence="2">A disintegrin and metalloproteinase with thrombospondin motifs 3</fullName>
    </submittedName>
</protein>
<dbReference type="Proteomes" id="UP000762676">
    <property type="component" value="Unassembled WGS sequence"/>
</dbReference>
<keyword evidence="2" id="KW-0482">Metalloprotease</keyword>
<dbReference type="SUPFAM" id="SSF55486">
    <property type="entry name" value="Metalloproteases ('zincins'), catalytic domain"/>
    <property type="match status" value="1"/>
</dbReference>
<evidence type="ECO:0000313" key="3">
    <source>
        <dbReference type="Proteomes" id="UP000762676"/>
    </source>
</evidence>
<sequence>MFDKKTLEAATDLETKTYDNNNEDFTKHSSRKRKEDKEKKIHLLQSTIKQKRRHQHRENIFLKTKINTCFPPDHKLHKTINKKYHQAKLQLHEQREVNKQNNHKKSIITKDKKEKISIVSPQVQLSIASWSDGRPSVSCDAKRIEIVFPRAQDATGRLTLSELSKLATTGSAFLGVTLRWRRRKLELMLYENHVTSQQTHSEWSEGNLTFSLTSHRNCFYHGYVKGQRSSFCAISSCDGLAGYIQTDEELLFIQPSPRRVLFPGDSDLQAHTLYTCEPRLKPTPQPDRQFETTGESKLSNFRIITRHISRRRRSAKQPKYLEVMVAVDQNVVDEIGTKEQTQDYVMVLMNIANTVYQHHTLGMDIKVVVVKIVFLTKRQVGNVSTDVFNAQNSLG</sequence>
<dbReference type="EMBL" id="BMAT01000137">
    <property type="protein sequence ID" value="GFR60354.1"/>
    <property type="molecule type" value="Genomic_DNA"/>
</dbReference>
<keyword evidence="3" id="KW-1185">Reference proteome</keyword>
<dbReference type="GO" id="GO:0008237">
    <property type="term" value="F:metallopeptidase activity"/>
    <property type="evidence" value="ECO:0007669"/>
    <property type="project" value="UniProtKB-KW"/>
</dbReference>
<gene>
    <name evidence="2" type="ORF">ElyMa_000077100</name>
</gene>
<proteinExistence type="predicted"/>
<evidence type="ECO:0000256" key="1">
    <source>
        <dbReference type="SAM" id="MobiDB-lite"/>
    </source>
</evidence>
<dbReference type="PANTHER" id="PTHR11905:SF159">
    <property type="entry name" value="ADAM METALLOPROTEASE"/>
    <property type="match status" value="1"/>
</dbReference>
<dbReference type="InterPro" id="IPR024079">
    <property type="entry name" value="MetalloPept_cat_dom_sf"/>
</dbReference>
<evidence type="ECO:0000313" key="2">
    <source>
        <dbReference type="EMBL" id="GFR60354.1"/>
    </source>
</evidence>
<name>A0AAV4EIC9_9GAST</name>
<feature type="region of interest" description="Disordered" evidence="1">
    <location>
        <begin position="1"/>
        <end position="37"/>
    </location>
</feature>
<keyword evidence="2" id="KW-0378">Hydrolase</keyword>
<feature type="compositionally biased region" description="Basic and acidic residues" evidence="1">
    <location>
        <begin position="1"/>
        <end position="17"/>
    </location>
</feature>
<organism evidence="2 3">
    <name type="scientific">Elysia marginata</name>
    <dbReference type="NCBI Taxonomy" id="1093978"/>
    <lineage>
        <taxon>Eukaryota</taxon>
        <taxon>Metazoa</taxon>
        <taxon>Spiralia</taxon>
        <taxon>Lophotrochozoa</taxon>
        <taxon>Mollusca</taxon>
        <taxon>Gastropoda</taxon>
        <taxon>Heterobranchia</taxon>
        <taxon>Euthyneura</taxon>
        <taxon>Panpulmonata</taxon>
        <taxon>Sacoglossa</taxon>
        <taxon>Placobranchoidea</taxon>
        <taxon>Plakobranchidae</taxon>
        <taxon>Elysia</taxon>
    </lineage>
</organism>
<comment type="caution">
    <text evidence="2">The sequence shown here is derived from an EMBL/GenBank/DDBJ whole genome shotgun (WGS) entry which is preliminary data.</text>
</comment>
<dbReference type="PANTHER" id="PTHR11905">
    <property type="entry name" value="ADAM A DISINTEGRIN AND METALLOPROTEASE DOMAIN"/>
    <property type="match status" value="1"/>
</dbReference>